<proteinExistence type="predicted"/>
<evidence type="ECO:0000256" key="4">
    <source>
        <dbReference type="ARBA" id="ARBA00022927"/>
    </source>
</evidence>
<dbReference type="Pfam" id="PF08314">
    <property type="entry name" value="Sec39"/>
    <property type="match status" value="1"/>
</dbReference>
<evidence type="ECO:0000256" key="3">
    <source>
        <dbReference type="ARBA" id="ARBA00022824"/>
    </source>
</evidence>
<reference evidence="7" key="1">
    <citation type="journal article" date="2020" name="Stud. Mycol.">
        <title>101 Dothideomycetes genomes: a test case for predicting lifestyles and emergence of pathogens.</title>
        <authorList>
            <person name="Haridas S."/>
            <person name="Albert R."/>
            <person name="Binder M."/>
            <person name="Bloem J."/>
            <person name="Labutti K."/>
            <person name="Salamov A."/>
            <person name="Andreopoulos B."/>
            <person name="Baker S."/>
            <person name="Barry K."/>
            <person name="Bills G."/>
            <person name="Bluhm B."/>
            <person name="Cannon C."/>
            <person name="Castanera R."/>
            <person name="Culley D."/>
            <person name="Daum C."/>
            <person name="Ezra D."/>
            <person name="Gonzalez J."/>
            <person name="Henrissat B."/>
            <person name="Kuo A."/>
            <person name="Liang C."/>
            <person name="Lipzen A."/>
            <person name="Lutzoni F."/>
            <person name="Magnuson J."/>
            <person name="Mondo S."/>
            <person name="Nolan M."/>
            <person name="Ohm R."/>
            <person name="Pangilinan J."/>
            <person name="Park H.-J."/>
            <person name="Ramirez L."/>
            <person name="Alfaro M."/>
            <person name="Sun H."/>
            <person name="Tritt A."/>
            <person name="Yoshinaga Y."/>
            <person name="Zwiers L.-H."/>
            <person name="Turgeon B."/>
            <person name="Goodwin S."/>
            <person name="Spatafora J."/>
            <person name="Crous P."/>
            <person name="Grigoriev I."/>
        </authorList>
    </citation>
    <scope>NUCLEOTIDE SEQUENCE</scope>
    <source>
        <strain evidence="7">CBS 113979</strain>
    </source>
</reference>
<evidence type="ECO:0000313" key="8">
    <source>
        <dbReference type="Proteomes" id="UP000800041"/>
    </source>
</evidence>
<dbReference type="GO" id="GO:0015031">
    <property type="term" value="P:protein transport"/>
    <property type="evidence" value="ECO:0007669"/>
    <property type="project" value="UniProtKB-KW"/>
</dbReference>
<evidence type="ECO:0000256" key="2">
    <source>
        <dbReference type="ARBA" id="ARBA00022448"/>
    </source>
</evidence>
<dbReference type="PANTHER" id="PTHR40787:SF3">
    <property type="entry name" value="PROTEIN TRANSPORT PROTEIN SEC39"/>
    <property type="match status" value="1"/>
</dbReference>
<feature type="compositionally biased region" description="Low complexity" evidence="5">
    <location>
        <begin position="832"/>
        <end position="852"/>
    </location>
</feature>
<dbReference type="InterPro" id="IPR013244">
    <property type="entry name" value="Sec39_domain"/>
</dbReference>
<evidence type="ECO:0000313" key="7">
    <source>
        <dbReference type="EMBL" id="KAF1985283.1"/>
    </source>
</evidence>
<evidence type="ECO:0000256" key="5">
    <source>
        <dbReference type="SAM" id="MobiDB-lite"/>
    </source>
</evidence>
<gene>
    <name evidence="7" type="ORF">K402DRAFT_394982</name>
</gene>
<organism evidence="7 8">
    <name type="scientific">Aulographum hederae CBS 113979</name>
    <dbReference type="NCBI Taxonomy" id="1176131"/>
    <lineage>
        <taxon>Eukaryota</taxon>
        <taxon>Fungi</taxon>
        <taxon>Dikarya</taxon>
        <taxon>Ascomycota</taxon>
        <taxon>Pezizomycotina</taxon>
        <taxon>Dothideomycetes</taxon>
        <taxon>Pleosporomycetidae</taxon>
        <taxon>Aulographales</taxon>
        <taxon>Aulographaceae</taxon>
    </lineage>
</organism>
<keyword evidence="2" id="KW-0813">Transport</keyword>
<dbReference type="PANTHER" id="PTHR40787">
    <property type="entry name" value="SECRETED PROTEIN"/>
    <property type="match status" value="1"/>
</dbReference>
<dbReference type="OrthoDB" id="3434013at2759"/>
<sequence length="1076" mass="117517">MFTLSLQTSHEQTIFQDANNNNVKAYTLDKLHIRNRQYTLTMDEIARLSPAHCVLLAVHFATESNIAALRALTSSRSDALETDLILRILLTFLPESADPALYTSYVHELGIKTYLDQGPKGTGVDSSSVVALSDSKARTRAKRLEILPLAHSSCQDEALDSITLFCIHRAHLIDSQTGLLTLVPQLVDPFLDQSDFLRTWFISTILPLLRFNYEYYVRENPSPSLEAFDKLAGGRGVEVLLSRAIESSTENESPNTARDLRGLVGPWMFGSSTRKRRKLNRGAQHGSIAAPALTPAQNETLQSMSLEETAQDLITDHDWESVFIWLVRNAVNRFPLVVSAIDEWGGIEDVDYGGYGEQNLVEEVAAKLKVQYRQAGFATVYAVEADTESTIENAHSVLCRLADLCDLEPPPELATSIELLPKVDAASSILHETSSNVLQPDVLLKDGHPLTTPKVETFSLLQMFVYSAYLLNGLGHPMSIRNVAKLRFHNDGDEQLSMFQEILRKLASKQKKIDDAWILSRQTLLWLWNWGMDEEEPAQYGTGILGKIDHGIFESEILKVLLAAGNFDLVKQIYVPETNDTLKHRLSPEEIEHIILIAAMQSYDNASNGNRTRGGMKKASDIVATFAPLFPHSGAFKRIEALLKATHALSFYSLTLQHGVPFQPVNIRVAADPIGLLIKVLRQNSHSYTQLDNLIAIGKNLVEAGLQTDTRVTSFTPEDETTATPAMFSLLASDAGSEIGSDAANPLFIEPSPTAITSAKALAERRITGMAIDAALKEDDFETAYSYVVNRLNPPLPVTSTATPSTSPPPMSPDASSSDVRKDSAYLRPALSTTTTGSRRRSGTVTSSSTAIRSTSSDDISWRAALLAGRYKSPNAQPSPSSSIAYLTKSPHLNPLRRLEQRMDLLSRSLLLAPADAIVEILNVWRRCEEEYAALLAQEEREEAEHADRAEGGGRIPGGFGQLGVYDGRELGQARREVGREAREEAPMGLFDVARGAASALSRSAFPLRGGQRPSGARMSVDSAGGQGHSRSGSEAGSTEEGRVRKRDMVASAVTGGLASGIGWVLGAKPVDQGGH</sequence>
<feature type="region of interest" description="Disordered" evidence="5">
    <location>
        <begin position="1005"/>
        <end position="1049"/>
    </location>
</feature>
<feature type="domain" description="Sec39" evidence="6">
    <location>
        <begin position="54"/>
        <end position="944"/>
    </location>
</feature>
<comment type="subcellular location">
    <subcellularLocation>
        <location evidence="1">Endoplasmic reticulum</location>
    </subcellularLocation>
</comment>
<feature type="compositionally biased region" description="Basic and acidic residues" evidence="5">
    <location>
        <begin position="1040"/>
        <end position="1049"/>
    </location>
</feature>
<accession>A0A6G1GWF0</accession>
<keyword evidence="4" id="KW-0653">Protein transport</keyword>
<keyword evidence="8" id="KW-1185">Reference proteome</keyword>
<keyword evidence="3" id="KW-0256">Endoplasmic reticulum</keyword>
<dbReference type="GO" id="GO:0006890">
    <property type="term" value="P:retrograde vesicle-mediated transport, Golgi to endoplasmic reticulum"/>
    <property type="evidence" value="ECO:0007669"/>
    <property type="project" value="InterPro"/>
</dbReference>
<evidence type="ECO:0000256" key="1">
    <source>
        <dbReference type="ARBA" id="ARBA00004240"/>
    </source>
</evidence>
<protein>
    <submittedName>
        <fullName evidence="7">Secretory pathway Sec39</fullName>
    </submittedName>
</protein>
<dbReference type="GO" id="GO:0005783">
    <property type="term" value="C:endoplasmic reticulum"/>
    <property type="evidence" value="ECO:0007669"/>
    <property type="project" value="UniProtKB-SubCell"/>
</dbReference>
<name>A0A6G1GWF0_9PEZI</name>
<dbReference type="AlphaFoldDB" id="A0A6G1GWF0"/>
<feature type="region of interest" description="Disordered" evidence="5">
    <location>
        <begin position="793"/>
        <end position="852"/>
    </location>
</feature>
<dbReference type="EMBL" id="ML977163">
    <property type="protein sequence ID" value="KAF1985283.1"/>
    <property type="molecule type" value="Genomic_DNA"/>
</dbReference>
<dbReference type="Proteomes" id="UP000800041">
    <property type="component" value="Unassembled WGS sequence"/>
</dbReference>
<evidence type="ECO:0000259" key="6">
    <source>
        <dbReference type="Pfam" id="PF08314"/>
    </source>
</evidence>